<name>A0A9W6NUQ1_9PSEU</name>
<organism evidence="2 3">
    <name type="scientific">Pseudonocardia halophobica</name>
    <dbReference type="NCBI Taxonomy" id="29401"/>
    <lineage>
        <taxon>Bacteria</taxon>
        <taxon>Bacillati</taxon>
        <taxon>Actinomycetota</taxon>
        <taxon>Actinomycetes</taxon>
        <taxon>Pseudonocardiales</taxon>
        <taxon>Pseudonocardiaceae</taxon>
        <taxon>Pseudonocardia</taxon>
    </lineage>
</organism>
<evidence type="ECO:0000259" key="1">
    <source>
        <dbReference type="SMART" id="SM00065"/>
    </source>
</evidence>
<protein>
    <recommendedName>
        <fullName evidence="1">GAF domain-containing protein</fullName>
    </recommendedName>
</protein>
<dbReference type="AlphaFoldDB" id="A0A9W6NUQ1"/>
<dbReference type="Gene3D" id="3.30.450.40">
    <property type="match status" value="1"/>
</dbReference>
<reference evidence="2" key="2">
    <citation type="submission" date="2023-01" db="EMBL/GenBank/DDBJ databases">
        <authorList>
            <person name="Sun Q."/>
            <person name="Evtushenko L."/>
        </authorList>
    </citation>
    <scope>NUCLEOTIDE SEQUENCE</scope>
    <source>
        <strain evidence="2">VKM Ac-1069</strain>
    </source>
</reference>
<comment type="caution">
    <text evidence="2">The sequence shown here is derived from an EMBL/GenBank/DDBJ whole genome shotgun (WGS) entry which is preliminary data.</text>
</comment>
<keyword evidence="3" id="KW-1185">Reference proteome</keyword>
<feature type="domain" description="GAF" evidence="1">
    <location>
        <begin position="26"/>
        <end position="184"/>
    </location>
</feature>
<evidence type="ECO:0000313" key="2">
    <source>
        <dbReference type="EMBL" id="GLL09567.1"/>
    </source>
</evidence>
<sequence length="188" mass="20780">MRGRVGELAATRAWLRTRVDNQVDRTLRTLLSSTTETLAVASATAASVRMLSEDDALLLPVAAHHPDPHLRSKIASVMDRTAPRPRSGIWRPVVDCRRAVRLRIDRDRLPPEASPEQREFLLHYPLTAMLGVPLEHEGRLVGGASLVRFSVDMAFTDDDEALLYDFAARVAPLLGILRQVSARTTSGP</sequence>
<dbReference type="SMART" id="SM00065">
    <property type="entry name" value="GAF"/>
    <property type="match status" value="1"/>
</dbReference>
<dbReference type="Proteomes" id="UP001143463">
    <property type="component" value="Unassembled WGS sequence"/>
</dbReference>
<dbReference type="InterPro" id="IPR029016">
    <property type="entry name" value="GAF-like_dom_sf"/>
</dbReference>
<dbReference type="Pfam" id="PF01590">
    <property type="entry name" value="GAF"/>
    <property type="match status" value="1"/>
</dbReference>
<evidence type="ECO:0000313" key="3">
    <source>
        <dbReference type="Proteomes" id="UP001143463"/>
    </source>
</evidence>
<gene>
    <name evidence="2" type="ORF">GCM10017577_07070</name>
</gene>
<proteinExistence type="predicted"/>
<dbReference type="EMBL" id="BSFQ01000002">
    <property type="protein sequence ID" value="GLL09567.1"/>
    <property type="molecule type" value="Genomic_DNA"/>
</dbReference>
<dbReference type="SUPFAM" id="SSF55781">
    <property type="entry name" value="GAF domain-like"/>
    <property type="match status" value="1"/>
</dbReference>
<reference evidence="2" key="1">
    <citation type="journal article" date="2014" name="Int. J. Syst. Evol. Microbiol.">
        <title>Complete genome sequence of Corynebacterium casei LMG S-19264T (=DSM 44701T), isolated from a smear-ripened cheese.</title>
        <authorList>
            <consortium name="US DOE Joint Genome Institute (JGI-PGF)"/>
            <person name="Walter F."/>
            <person name="Albersmeier A."/>
            <person name="Kalinowski J."/>
            <person name="Ruckert C."/>
        </authorList>
    </citation>
    <scope>NUCLEOTIDE SEQUENCE</scope>
    <source>
        <strain evidence="2">VKM Ac-1069</strain>
    </source>
</reference>
<dbReference type="InterPro" id="IPR003018">
    <property type="entry name" value="GAF"/>
</dbReference>
<accession>A0A9W6NUQ1</accession>